<reference evidence="1 2" key="1">
    <citation type="submission" date="2017-11" db="EMBL/GenBank/DDBJ databases">
        <title>The genome of Rhizophagus clarus HR1 reveals common genetic basis of auxotrophy among arbuscular mycorrhizal fungi.</title>
        <authorList>
            <person name="Kobayashi Y."/>
        </authorList>
    </citation>
    <scope>NUCLEOTIDE SEQUENCE [LARGE SCALE GENOMIC DNA]</scope>
    <source>
        <strain evidence="1 2">HR1</strain>
    </source>
</reference>
<proteinExistence type="predicted"/>
<organism evidence="1 2">
    <name type="scientific">Rhizophagus clarus</name>
    <dbReference type="NCBI Taxonomy" id="94130"/>
    <lineage>
        <taxon>Eukaryota</taxon>
        <taxon>Fungi</taxon>
        <taxon>Fungi incertae sedis</taxon>
        <taxon>Mucoromycota</taxon>
        <taxon>Glomeromycotina</taxon>
        <taxon>Glomeromycetes</taxon>
        <taxon>Glomerales</taxon>
        <taxon>Glomeraceae</taxon>
        <taxon>Rhizophagus</taxon>
    </lineage>
</organism>
<sequence>MDKDLTSASSSSSVTPRIDSNNEPEIYCIWCTDYNKNSKGVFVIETKKFKKDYLDVHLNTTKYQKAALTYTTQLSDQTELMSGFTIQSNINKLDIIAKMRCVYLYVKKHLAVDAFPNLVELSNLQEKNRNLTITDNSNNQANYATYKNPIAGANFLHAIAMVVEESVLNEVCKSSHWSLLIDESNTITYDKTCAIVSKHMAENILMLYYLGLIELLETDTNFIIKNLENFFVAKMLNIDNLMYFGSDDANVMLGSKNGVSAKLKQINPFITNCHCIAYKLNLVRKDSAKEVSYFKDYEVTLKEIYAYFGSLHQRWQHLKIFQILDEDPQLSVLHVVNIW</sequence>
<dbReference type="EMBL" id="BEXD01004248">
    <property type="protein sequence ID" value="GBC08801.1"/>
    <property type="molecule type" value="Genomic_DNA"/>
</dbReference>
<gene>
    <name evidence="1" type="ORF">RclHR1_00840002</name>
</gene>
<evidence type="ECO:0008006" key="3">
    <source>
        <dbReference type="Google" id="ProtNLM"/>
    </source>
</evidence>
<name>A0A2Z6S2Q5_9GLOM</name>
<dbReference type="STRING" id="94130.A0A2Z6S2Q5"/>
<dbReference type="PANTHER" id="PTHR46880">
    <property type="entry name" value="RAS-ASSOCIATING DOMAIN-CONTAINING PROTEIN"/>
    <property type="match status" value="1"/>
</dbReference>
<dbReference type="AlphaFoldDB" id="A0A2Z6S2Q5"/>
<dbReference type="PANTHER" id="PTHR46880:SF5">
    <property type="entry name" value="DUF4371 DOMAIN-CONTAINING PROTEIN"/>
    <property type="match status" value="1"/>
</dbReference>
<dbReference type="Proteomes" id="UP000247702">
    <property type="component" value="Unassembled WGS sequence"/>
</dbReference>
<comment type="caution">
    <text evidence="1">The sequence shown here is derived from an EMBL/GenBank/DDBJ whole genome shotgun (WGS) entry which is preliminary data.</text>
</comment>
<evidence type="ECO:0000313" key="2">
    <source>
        <dbReference type="Proteomes" id="UP000247702"/>
    </source>
</evidence>
<protein>
    <recommendedName>
        <fullName evidence="3">DUF4371 domain-containing protein</fullName>
    </recommendedName>
</protein>
<keyword evidence="2" id="KW-1185">Reference proteome</keyword>
<accession>A0A2Z6S2Q5</accession>
<evidence type="ECO:0000313" key="1">
    <source>
        <dbReference type="EMBL" id="GBC08801.1"/>
    </source>
</evidence>